<evidence type="ECO:0000256" key="1">
    <source>
        <dbReference type="SAM" id="Phobius"/>
    </source>
</evidence>
<comment type="caution">
    <text evidence="2">The sequence shown here is derived from an EMBL/GenBank/DDBJ whole genome shotgun (WGS) entry which is preliminary data.</text>
</comment>
<organism evidence="2 3">
    <name type="scientific">Photobacterium halotolerans</name>
    <dbReference type="NCBI Taxonomy" id="265726"/>
    <lineage>
        <taxon>Bacteria</taxon>
        <taxon>Pseudomonadati</taxon>
        <taxon>Pseudomonadota</taxon>
        <taxon>Gammaproteobacteria</taxon>
        <taxon>Vibrionales</taxon>
        <taxon>Vibrionaceae</taxon>
        <taxon>Photobacterium</taxon>
    </lineage>
</organism>
<reference evidence="2 3" key="1">
    <citation type="submission" date="2017-05" db="EMBL/GenBank/DDBJ databases">
        <title>High clonality and local adaptation shapes Vibrionaceae linages within an endangered oasis.</title>
        <authorList>
            <person name="Vazquez-Rosas-Landa M."/>
        </authorList>
    </citation>
    <scope>NUCLEOTIDE SEQUENCE [LARGE SCALE GENOMIC DNA]</scope>
    <source>
        <strain evidence="2 3">P46_P4S1P180</strain>
    </source>
</reference>
<evidence type="ECO:0000313" key="2">
    <source>
        <dbReference type="EMBL" id="NAW63895.1"/>
    </source>
</evidence>
<protein>
    <submittedName>
        <fullName evidence="2">Uncharacterized protein</fullName>
    </submittedName>
</protein>
<keyword evidence="1" id="KW-0472">Membrane</keyword>
<accession>A0A7X4WAP8</accession>
<dbReference type="RefSeq" id="WP_120513246.1">
    <property type="nucleotide sequence ID" value="NZ_WXWW01000030.1"/>
</dbReference>
<name>A0A7X4WAP8_9GAMM</name>
<sequence>MPLVPLLIGGGVLWGSGALVGGSLGYTAADGTKYLSAGVVAVGVIVLVLAFLYFRKKGAL</sequence>
<dbReference type="Proteomes" id="UP000465712">
    <property type="component" value="Unassembled WGS sequence"/>
</dbReference>
<dbReference type="AlphaFoldDB" id="A0A7X4WAP8"/>
<keyword evidence="1" id="KW-0812">Transmembrane</keyword>
<dbReference type="EMBL" id="WXWW01000030">
    <property type="protein sequence ID" value="NAW63895.1"/>
    <property type="molecule type" value="Genomic_DNA"/>
</dbReference>
<feature type="transmembrane region" description="Helical" evidence="1">
    <location>
        <begin position="34"/>
        <end position="54"/>
    </location>
</feature>
<keyword evidence="1" id="KW-1133">Transmembrane helix</keyword>
<gene>
    <name evidence="2" type="ORF">CAG72_01580</name>
</gene>
<evidence type="ECO:0000313" key="3">
    <source>
        <dbReference type="Proteomes" id="UP000465712"/>
    </source>
</evidence>
<proteinExistence type="predicted"/>